<dbReference type="Gene3D" id="2.130.10.10">
    <property type="entry name" value="YVTN repeat-like/Quinoprotein amine dehydrogenase"/>
    <property type="match status" value="1"/>
</dbReference>
<dbReference type="STRING" id="180088.A0A1J8QRD8"/>
<accession>A0A1J8QRD8</accession>
<evidence type="ECO:0000256" key="1">
    <source>
        <dbReference type="SAM" id="MobiDB-lite"/>
    </source>
</evidence>
<dbReference type="Proteomes" id="UP000183567">
    <property type="component" value="Unassembled WGS sequence"/>
</dbReference>
<organism evidence="2 3">
    <name type="scientific">Rhizopogon vesiculosus</name>
    <dbReference type="NCBI Taxonomy" id="180088"/>
    <lineage>
        <taxon>Eukaryota</taxon>
        <taxon>Fungi</taxon>
        <taxon>Dikarya</taxon>
        <taxon>Basidiomycota</taxon>
        <taxon>Agaricomycotina</taxon>
        <taxon>Agaricomycetes</taxon>
        <taxon>Agaricomycetidae</taxon>
        <taxon>Boletales</taxon>
        <taxon>Suillineae</taxon>
        <taxon>Rhizopogonaceae</taxon>
        <taxon>Rhizopogon</taxon>
    </lineage>
</organism>
<dbReference type="OrthoDB" id="64353at2759"/>
<dbReference type="InterPro" id="IPR015943">
    <property type="entry name" value="WD40/YVTN_repeat-like_dom_sf"/>
</dbReference>
<name>A0A1J8QRD8_9AGAM</name>
<protein>
    <recommendedName>
        <fullName evidence="4">DUF2415 domain-containing protein</fullName>
    </recommendedName>
</protein>
<dbReference type="SUPFAM" id="SSF50978">
    <property type="entry name" value="WD40 repeat-like"/>
    <property type="match status" value="1"/>
</dbReference>
<dbReference type="InterPro" id="IPR036322">
    <property type="entry name" value="WD40_repeat_dom_sf"/>
</dbReference>
<evidence type="ECO:0000313" key="2">
    <source>
        <dbReference type="EMBL" id="OJA16025.1"/>
    </source>
</evidence>
<gene>
    <name evidence="2" type="ORF">AZE42_04281</name>
</gene>
<evidence type="ECO:0008006" key="4">
    <source>
        <dbReference type="Google" id="ProtNLM"/>
    </source>
</evidence>
<dbReference type="EMBL" id="LVVM01002727">
    <property type="protein sequence ID" value="OJA16025.1"/>
    <property type="molecule type" value="Genomic_DNA"/>
</dbReference>
<keyword evidence="3" id="KW-1185">Reference proteome</keyword>
<comment type="caution">
    <text evidence="2">The sequence shown here is derived from an EMBL/GenBank/DDBJ whole genome shotgun (WGS) entry which is preliminary data.</text>
</comment>
<sequence>MARTSSLLTSTVPAIVPGEVTIAHRQLRDLIICPREAGIVNYVQGRSIIEHDLHSPDVVPRRVADLTFIPNTLSSLNLDISDSPHTLLAAGSHGADIYLSLHSPLHNRALWHFSRKLTGSTINSILLSRAYDSSHEPQLVVSDNNGTVRIYKVPLRREPQDLLCCGTLRLKEPVNHSSISPDGRTLLSVGDSPRIYLHSLSGGAQLAFDRTSTLHVPPSIPPNHYSFTASFSTAWSADGLKFAVACQEGVVAIWDIRSTKPMKVLYTSRARGDNSQWIGGYPYDWTGNSRVPARNVKFGCGGAGRRAGHEIMTYTEHTNLLHVLDAQTFETEEVIHVPNIGKKKTSSHPPAHHLHRRRHSATKPGALSTRRDTSIVGMSPLHSAVQMLLSVADPTSGSGDLEGVTMDLEEQVDIAGVCFDPAGDFLYVATTGGIAEWAVRGSGKRRGRSDQLLYQGNAARPRDTFDVSPLPTRQLNNRGASTYAKDFWGDGTNHTPRRSAPLAGPSPRQRNFFDFLRITPRLVDTFQPILPLQPRRRALSLFTRRITASTVDVSPARDEDRYAIVPPTEAEVAAAMQRITDNSTQSGQAAAGASRVSTHGAPTQPGQVIVGTSQVSMQGSPTQITPGQGPAVCTEEPSYVIGCCGFYVVRRPSTSHQ</sequence>
<dbReference type="AlphaFoldDB" id="A0A1J8QRD8"/>
<evidence type="ECO:0000313" key="3">
    <source>
        <dbReference type="Proteomes" id="UP000183567"/>
    </source>
</evidence>
<dbReference type="PANTHER" id="PTHR43991:SF9">
    <property type="entry name" value="DUF2415 DOMAIN-CONTAINING PROTEIN"/>
    <property type="match status" value="1"/>
</dbReference>
<feature type="region of interest" description="Disordered" evidence="1">
    <location>
        <begin position="341"/>
        <end position="370"/>
    </location>
</feature>
<proteinExistence type="predicted"/>
<feature type="compositionally biased region" description="Basic residues" evidence="1">
    <location>
        <begin position="341"/>
        <end position="361"/>
    </location>
</feature>
<feature type="region of interest" description="Disordered" evidence="1">
    <location>
        <begin position="482"/>
        <end position="506"/>
    </location>
</feature>
<dbReference type="PANTHER" id="PTHR43991">
    <property type="entry name" value="WD REPEAT PROTEIN (AFU_ORTHOLOGUE AFUA_8G05640)-RELATED"/>
    <property type="match status" value="1"/>
</dbReference>
<reference evidence="2 3" key="1">
    <citation type="submission" date="2016-03" db="EMBL/GenBank/DDBJ databases">
        <title>Comparative genomics of the ectomycorrhizal sister species Rhizopogon vinicolor and Rhizopogon vesiculosus (Basidiomycota: Boletales) reveals a divergence of the mating type B locus.</title>
        <authorList>
            <person name="Mujic A.B."/>
            <person name="Kuo A."/>
            <person name="Tritt A."/>
            <person name="Lipzen A."/>
            <person name="Chen C."/>
            <person name="Johnson J."/>
            <person name="Sharma A."/>
            <person name="Barry K."/>
            <person name="Grigoriev I.V."/>
            <person name="Spatafora J.W."/>
        </authorList>
    </citation>
    <scope>NUCLEOTIDE SEQUENCE [LARGE SCALE GENOMIC DNA]</scope>
    <source>
        <strain evidence="2 3">AM-OR11-056</strain>
    </source>
</reference>